<comment type="caution">
    <text evidence="1">The sequence shown here is derived from an EMBL/GenBank/DDBJ whole genome shotgun (WGS) entry which is preliminary data.</text>
</comment>
<accession>A0A4Y2CID9</accession>
<evidence type="ECO:0000313" key="1">
    <source>
        <dbReference type="EMBL" id="GBM04201.1"/>
    </source>
</evidence>
<keyword evidence="2" id="KW-1185">Reference proteome</keyword>
<reference evidence="1 2" key="1">
    <citation type="journal article" date="2019" name="Sci. Rep.">
        <title>Orb-weaving spider Araneus ventricosus genome elucidates the spidroin gene catalogue.</title>
        <authorList>
            <person name="Kono N."/>
            <person name="Nakamura H."/>
            <person name="Ohtoshi R."/>
            <person name="Moran D.A.P."/>
            <person name="Shinohara A."/>
            <person name="Yoshida Y."/>
            <person name="Fujiwara M."/>
            <person name="Mori M."/>
            <person name="Tomita M."/>
            <person name="Arakawa K."/>
        </authorList>
    </citation>
    <scope>NUCLEOTIDE SEQUENCE [LARGE SCALE GENOMIC DNA]</scope>
</reference>
<evidence type="ECO:0000313" key="2">
    <source>
        <dbReference type="Proteomes" id="UP000499080"/>
    </source>
</evidence>
<dbReference type="AlphaFoldDB" id="A0A4Y2CID9"/>
<sequence length="93" mass="10759">MISCFRHYQLWFLVPRAGLSRTPKGRVPGSKPDFTEDLLCMRPVSRVLSLVRCGSMEKGCHIRCHSRHLIVVQNHESFPKQPSYCLKIGRKYS</sequence>
<protein>
    <submittedName>
        <fullName evidence="1">Uncharacterized protein</fullName>
    </submittedName>
</protein>
<dbReference type="Proteomes" id="UP000499080">
    <property type="component" value="Unassembled WGS sequence"/>
</dbReference>
<organism evidence="1 2">
    <name type="scientific">Araneus ventricosus</name>
    <name type="common">Orbweaver spider</name>
    <name type="synonym">Epeira ventricosa</name>
    <dbReference type="NCBI Taxonomy" id="182803"/>
    <lineage>
        <taxon>Eukaryota</taxon>
        <taxon>Metazoa</taxon>
        <taxon>Ecdysozoa</taxon>
        <taxon>Arthropoda</taxon>
        <taxon>Chelicerata</taxon>
        <taxon>Arachnida</taxon>
        <taxon>Araneae</taxon>
        <taxon>Araneomorphae</taxon>
        <taxon>Entelegynae</taxon>
        <taxon>Araneoidea</taxon>
        <taxon>Araneidae</taxon>
        <taxon>Araneus</taxon>
    </lineage>
</organism>
<gene>
    <name evidence="1" type="ORF">AVEN_41021_1</name>
</gene>
<name>A0A4Y2CID9_ARAVE</name>
<proteinExistence type="predicted"/>
<dbReference type="EMBL" id="BGPR01000200">
    <property type="protein sequence ID" value="GBM04201.1"/>
    <property type="molecule type" value="Genomic_DNA"/>
</dbReference>